<dbReference type="VEuPathDB" id="ToxoDB:BESB_076240"/>
<protein>
    <submittedName>
        <fullName evidence="2">Uncharacterized protein</fullName>
    </submittedName>
</protein>
<evidence type="ECO:0000313" key="3">
    <source>
        <dbReference type="Proteomes" id="UP000224006"/>
    </source>
</evidence>
<sequence length="250" mass="26931">MKRSRCVGGCLCFLLFYGGTVFVGTSHGLGLAVAALADSPSHSRSSAVTRDSEDRFRHGPSLVELPGASAAPSVQRATTHGESEKDGPLKMANQSQPRRSKMETANSRAKAGPCSGSHASTQKDRPMAAEKDTKKGKASTACGLHASLRQLPQESASPETQHLHAEESRSKDETEEHQGRDRAALNIATKEGRKSMPKPSNDAEQAVVYVPLVHVFPIFMTPSQRWSAERFAQMVSRGSLLAFAGFEPLY</sequence>
<dbReference type="AlphaFoldDB" id="A0A2A9MCT3"/>
<dbReference type="KEGG" id="bbes:BESB_076240"/>
<feature type="compositionally biased region" description="Basic and acidic residues" evidence="1">
    <location>
        <begin position="79"/>
        <end position="88"/>
    </location>
</feature>
<accession>A0A2A9MCT3</accession>
<dbReference type="EMBL" id="NWUJ01000008">
    <property type="protein sequence ID" value="PFH33407.1"/>
    <property type="molecule type" value="Genomic_DNA"/>
</dbReference>
<feature type="compositionally biased region" description="Basic and acidic residues" evidence="1">
    <location>
        <begin position="121"/>
        <end position="135"/>
    </location>
</feature>
<dbReference type="GeneID" id="40312550"/>
<feature type="compositionally biased region" description="Polar residues" evidence="1">
    <location>
        <begin position="92"/>
        <end position="107"/>
    </location>
</feature>
<feature type="region of interest" description="Disordered" evidence="1">
    <location>
        <begin position="37"/>
        <end position="200"/>
    </location>
</feature>
<name>A0A2A9MCT3_BESBE</name>
<dbReference type="RefSeq" id="XP_029217416.1">
    <property type="nucleotide sequence ID" value="XM_029365985.1"/>
</dbReference>
<evidence type="ECO:0000256" key="1">
    <source>
        <dbReference type="SAM" id="MobiDB-lite"/>
    </source>
</evidence>
<gene>
    <name evidence="2" type="ORF">BESB_076240</name>
</gene>
<feature type="compositionally biased region" description="Polar residues" evidence="1">
    <location>
        <begin position="150"/>
        <end position="160"/>
    </location>
</feature>
<keyword evidence="3" id="KW-1185">Reference proteome</keyword>
<comment type="caution">
    <text evidence="2">The sequence shown here is derived from an EMBL/GenBank/DDBJ whole genome shotgun (WGS) entry which is preliminary data.</text>
</comment>
<reference evidence="2 3" key="1">
    <citation type="submission" date="2017-09" db="EMBL/GenBank/DDBJ databases">
        <title>Genome sequencing of Besnoitia besnoiti strain Bb-Ger1.</title>
        <authorList>
            <person name="Schares G."/>
            <person name="Venepally P."/>
            <person name="Lorenzi H.A."/>
        </authorList>
    </citation>
    <scope>NUCLEOTIDE SEQUENCE [LARGE SCALE GENOMIC DNA]</scope>
    <source>
        <strain evidence="2 3">Bb-Ger1</strain>
    </source>
</reference>
<evidence type="ECO:0000313" key="2">
    <source>
        <dbReference type="EMBL" id="PFH33407.1"/>
    </source>
</evidence>
<dbReference type="Proteomes" id="UP000224006">
    <property type="component" value="Chromosome VII"/>
</dbReference>
<feature type="compositionally biased region" description="Polar residues" evidence="1">
    <location>
        <begin position="40"/>
        <end position="49"/>
    </location>
</feature>
<feature type="compositionally biased region" description="Basic and acidic residues" evidence="1">
    <location>
        <begin position="161"/>
        <end position="183"/>
    </location>
</feature>
<proteinExistence type="predicted"/>
<organism evidence="2 3">
    <name type="scientific">Besnoitia besnoiti</name>
    <name type="common">Apicomplexan protozoan</name>
    <dbReference type="NCBI Taxonomy" id="94643"/>
    <lineage>
        <taxon>Eukaryota</taxon>
        <taxon>Sar</taxon>
        <taxon>Alveolata</taxon>
        <taxon>Apicomplexa</taxon>
        <taxon>Conoidasida</taxon>
        <taxon>Coccidia</taxon>
        <taxon>Eucoccidiorida</taxon>
        <taxon>Eimeriorina</taxon>
        <taxon>Sarcocystidae</taxon>
        <taxon>Besnoitia</taxon>
    </lineage>
</organism>